<dbReference type="HOGENOM" id="CLU_3250608_0_0_6"/>
<protein>
    <submittedName>
        <fullName evidence="1">Uncharacterized protein</fullName>
    </submittedName>
</protein>
<evidence type="ECO:0000313" key="2">
    <source>
        <dbReference type="Proteomes" id="UP000001446"/>
    </source>
</evidence>
<evidence type="ECO:0000313" key="1">
    <source>
        <dbReference type="EMBL" id="ACZ77418.1"/>
    </source>
</evidence>
<dbReference type="KEGG" id="ddc:Dd586_2571"/>
<dbReference type="Proteomes" id="UP000001446">
    <property type="component" value="Chromosome"/>
</dbReference>
<accession>D2C337</accession>
<dbReference type="AlphaFoldDB" id="D2C337"/>
<sequence length="42" mass="4939">MSIQIVFQTETKQPQEKSNKYAMGSFWALHNLLDDYNQAKFS</sequence>
<dbReference type="EMBL" id="CP001836">
    <property type="protein sequence ID" value="ACZ77418.1"/>
    <property type="molecule type" value="Genomic_DNA"/>
</dbReference>
<name>D2C337_DICZ5</name>
<gene>
    <name evidence="1" type="ordered locus">Dd586_2571</name>
</gene>
<organism evidence="1 2">
    <name type="scientific">Dickeya zeae (strain Ech586)</name>
    <name type="common">Dickeya dadantii (strain Ech586)</name>
    <dbReference type="NCBI Taxonomy" id="590409"/>
    <lineage>
        <taxon>Bacteria</taxon>
        <taxon>Pseudomonadati</taxon>
        <taxon>Pseudomonadota</taxon>
        <taxon>Gammaproteobacteria</taxon>
        <taxon>Enterobacterales</taxon>
        <taxon>Pectobacteriaceae</taxon>
        <taxon>Dickeya</taxon>
        <taxon>Dickeya parazeae</taxon>
    </lineage>
</organism>
<reference evidence="1" key="1">
    <citation type="submission" date="2009-12" db="EMBL/GenBank/DDBJ databases">
        <title>Complete sequence of Dickeya dadantii Ech586.</title>
        <authorList>
            <consortium name="US DOE Joint Genome Institute"/>
            <person name="Lucas S."/>
            <person name="Copeland A."/>
            <person name="Lapidus A."/>
            <person name="Glavina del Rio T."/>
            <person name="Tice H."/>
            <person name="Bruce D."/>
            <person name="Goodwin L."/>
            <person name="Pitluck S."/>
            <person name="Munk A.C."/>
            <person name="Brettin T."/>
            <person name="Detter J.C."/>
            <person name="Han C."/>
            <person name="Tapia R."/>
            <person name="Larimer F."/>
            <person name="Land M."/>
            <person name="Hauser L."/>
            <person name="Kyrpides N."/>
            <person name="Mikhailova N."/>
            <person name="Balakrishnan V."/>
            <person name="Glasner J."/>
            <person name="Perna N.T."/>
        </authorList>
    </citation>
    <scope>NUCLEOTIDE SEQUENCE [LARGE SCALE GENOMIC DNA]</scope>
    <source>
        <strain evidence="1">Ech586</strain>
    </source>
</reference>
<keyword evidence="2" id="KW-1185">Reference proteome</keyword>
<proteinExistence type="predicted"/>